<protein>
    <submittedName>
        <fullName evidence="1">Uncharacterized protein</fullName>
    </submittedName>
</protein>
<evidence type="ECO:0000313" key="1">
    <source>
        <dbReference type="EMBL" id="GAA2135658.1"/>
    </source>
</evidence>
<gene>
    <name evidence="1" type="ORF">GCM10009802_44410</name>
</gene>
<accession>A0ABN2Z273</accession>
<dbReference type="Proteomes" id="UP001500443">
    <property type="component" value="Unassembled WGS sequence"/>
</dbReference>
<sequence>MSKFAKAKDFKKSKAGLYVSLASTLFGAVGIAKQMKQARFDEDRLRQLDAAVSAAAMATGVALLLRELRRKNDDDILAG</sequence>
<proteinExistence type="predicted"/>
<name>A0ABN2Z273_9ACTN</name>
<keyword evidence="2" id="KW-1185">Reference proteome</keyword>
<comment type="caution">
    <text evidence="1">The sequence shown here is derived from an EMBL/GenBank/DDBJ whole genome shotgun (WGS) entry which is preliminary data.</text>
</comment>
<evidence type="ECO:0000313" key="2">
    <source>
        <dbReference type="Proteomes" id="UP001500443"/>
    </source>
</evidence>
<dbReference type="EMBL" id="BAAAPF010000169">
    <property type="protein sequence ID" value="GAA2135658.1"/>
    <property type="molecule type" value="Genomic_DNA"/>
</dbReference>
<dbReference type="RefSeq" id="WP_027755568.1">
    <property type="nucleotide sequence ID" value="NZ_BAAAPF010000169.1"/>
</dbReference>
<reference evidence="1 2" key="1">
    <citation type="journal article" date="2019" name="Int. J. Syst. Evol. Microbiol.">
        <title>The Global Catalogue of Microorganisms (GCM) 10K type strain sequencing project: providing services to taxonomists for standard genome sequencing and annotation.</title>
        <authorList>
            <consortium name="The Broad Institute Genomics Platform"/>
            <consortium name="The Broad Institute Genome Sequencing Center for Infectious Disease"/>
            <person name="Wu L."/>
            <person name="Ma J."/>
        </authorList>
    </citation>
    <scope>NUCLEOTIDE SEQUENCE [LARGE SCALE GENOMIC DNA]</scope>
    <source>
        <strain evidence="1 2">JCM 15481</strain>
    </source>
</reference>
<organism evidence="1 2">
    <name type="scientific">Streptomyces synnematoformans</name>
    <dbReference type="NCBI Taxonomy" id="415721"/>
    <lineage>
        <taxon>Bacteria</taxon>
        <taxon>Bacillati</taxon>
        <taxon>Actinomycetota</taxon>
        <taxon>Actinomycetes</taxon>
        <taxon>Kitasatosporales</taxon>
        <taxon>Streptomycetaceae</taxon>
        <taxon>Streptomyces</taxon>
    </lineage>
</organism>